<name>A0A0E9VJ40_ANGAN</name>
<evidence type="ECO:0000256" key="1">
    <source>
        <dbReference type="SAM" id="MobiDB-lite"/>
    </source>
</evidence>
<accession>A0A0E9VJ40</accession>
<dbReference type="AlphaFoldDB" id="A0A0E9VJ40"/>
<feature type="region of interest" description="Disordered" evidence="1">
    <location>
        <begin position="1"/>
        <end position="20"/>
    </location>
</feature>
<reference evidence="2" key="1">
    <citation type="submission" date="2014-11" db="EMBL/GenBank/DDBJ databases">
        <authorList>
            <person name="Amaro Gonzalez C."/>
        </authorList>
    </citation>
    <scope>NUCLEOTIDE SEQUENCE</scope>
</reference>
<protein>
    <submittedName>
        <fullName evidence="2">Uncharacterized protein</fullName>
    </submittedName>
</protein>
<reference evidence="2" key="2">
    <citation type="journal article" date="2015" name="Fish Shellfish Immunol.">
        <title>Early steps in the European eel (Anguilla anguilla)-Vibrio vulnificus interaction in the gills: Role of the RtxA13 toxin.</title>
        <authorList>
            <person name="Callol A."/>
            <person name="Pajuelo D."/>
            <person name="Ebbesson L."/>
            <person name="Teles M."/>
            <person name="MacKenzie S."/>
            <person name="Amaro C."/>
        </authorList>
    </citation>
    <scope>NUCLEOTIDE SEQUENCE</scope>
</reference>
<evidence type="ECO:0000313" key="2">
    <source>
        <dbReference type="EMBL" id="JAH78016.1"/>
    </source>
</evidence>
<dbReference type="EMBL" id="GBXM01030561">
    <property type="protein sequence ID" value="JAH78016.1"/>
    <property type="molecule type" value="Transcribed_RNA"/>
</dbReference>
<organism evidence="2">
    <name type="scientific">Anguilla anguilla</name>
    <name type="common">European freshwater eel</name>
    <name type="synonym">Muraena anguilla</name>
    <dbReference type="NCBI Taxonomy" id="7936"/>
    <lineage>
        <taxon>Eukaryota</taxon>
        <taxon>Metazoa</taxon>
        <taxon>Chordata</taxon>
        <taxon>Craniata</taxon>
        <taxon>Vertebrata</taxon>
        <taxon>Euteleostomi</taxon>
        <taxon>Actinopterygii</taxon>
        <taxon>Neopterygii</taxon>
        <taxon>Teleostei</taxon>
        <taxon>Anguilliformes</taxon>
        <taxon>Anguillidae</taxon>
        <taxon>Anguilla</taxon>
    </lineage>
</organism>
<proteinExistence type="predicted"/>
<sequence length="38" mass="4380">MHGSQLYPRTPRLIRRSGGPSHKNYILINSGWGEIIHH</sequence>